<evidence type="ECO:0000313" key="3">
    <source>
        <dbReference type="Proteomes" id="UP000007089"/>
    </source>
</evidence>
<feature type="domain" description="ORC1/DEAH AAA+ ATPase" evidence="1">
    <location>
        <begin position="41"/>
        <end position="169"/>
    </location>
</feature>
<dbReference type="PANTHER" id="PTHR35894:SF1">
    <property type="entry name" value="PHOSPHORIBULOKINASE _ URIDINE KINASE FAMILY"/>
    <property type="match status" value="1"/>
</dbReference>
<sequence length="274" mass="29136">MYLEHFGLARKPFSKTPDPAFLFPSRQHAEALARLSHALEEREVAVLTGEVGAGKTTLSRALVDAFADRCRFSFVVHPALPAAQLLGTIAEGFGLPPARRKADAFSALADHVARLDAEGQFAVVVVDEAQLLPARAAFDELRLLTNLCADDRALVGLVLVGQPELRERLRARGGEAFLQRVGVAYHLGALDGPETGRYLEHRLAVAGRTEALFEPAAVAAVHRLSGGVPRRVNQVAASALLEGFAREVETIGAEVVEAAAADIAAYLGTPGRPG</sequence>
<dbReference type="HOGENOM" id="CLU_024125_3_0_7"/>
<dbReference type="GO" id="GO:0016887">
    <property type="term" value="F:ATP hydrolysis activity"/>
    <property type="evidence" value="ECO:0007669"/>
    <property type="project" value="InterPro"/>
</dbReference>
<organism evidence="2 3">
    <name type="scientific">Anaeromyxobacter dehalogenans (strain ATCC BAA-258 / DSM 21875 / 2CP-1)</name>
    <dbReference type="NCBI Taxonomy" id="455488"/>
    <lineage>
        <taxon>Bacteria</taxon>
        <taxon>Pseudomonadati</taxon>
        <taxon>Myxococcota</taxon>
        <taxon>Myxococcia</taxon>
        <taxon>Myxococcales</taxon>
        <taxon>Cystobacterineae</taxon>
        <taxon>Anaeromyxobacteraceae</taxon>
        <taxon>Anaeromyxobacter</taxon>
    </lineage>
</organism>
<reference evidence="2" key="1">
    <citation type="submission" date="2009-01" db="EMBL/GenBank/DDBJ databases">
        <title>Complete sequence of Anaeromyxobacter dehalogenans 2CP-1.</title>
        <authorList>
            <consortium name="US DOE Joint Genome Institute"/>
            <person name="Lucas S."/>
            <person name="Copeland A."/>
            <person name="Lapidus A."/>
            <person name="Glavina del Rio T."/>
            <person name="Dalin E."/>
            <person name="Tice H."/>
            <person name="Bruce D."/>
            <person name="Goodwin L."/>
            <person name="Pitluck S."/>
            <person name="Saunders E."/>
            <person name="Brettin T."/>
            <person name="Detter J.C."/>
            <person name="Han C."/>
            <person name="Larimer F."/>
            <person name="Land M."/>
            <person name="Hauser L."/>
            <person name="Kyrpides N."/>
            <person name="Ovchinnikova G."/>
            <person name="Beliaev A.S."/>
            <person name="Richardson P."/>
        </authorList>
    </citation>
    <scope>NUCLEOTIDE SEQUENCE</scope>
    <source>
        <strain evidence="2">2CP-1</strain>
    </source>
</reference>
<dbReference type="SUPFAM" id="SSF52540">
    <property type="entry name" value="P-loop containing nucleoside triphosphate hydrolases"/>
    <property type="match status" value="1"/>
</dbReference>
<keyword evidence="3" id="KW-1185">Reference proteome</keyword>
<gene>
    <name evidence="2" type="ordered locus">A2cp1_2919</name>
</gene>
<proteinExistence type="predicted"/>
<dbReference type="PANTHER" id="PTHR35894">
    <property type="entry name" value="GENERAL SECRETION PATHWAY PROTEIN A-RELATED"/>
    <property type="match status" value="1"/>
</dbReference>
<dbReference type="InterPro" id="IPR052026">
    <property type="entry name" value="ExeA_AAA_ATPase_DNA-bind"/>
</dbReference>
<evidence type="ECO:0000259" key="1">
    <source>
        <dbReference type="Pfam" id="PF13401"/>
    </source>
</evidence>
<name>B8JEW0_ANAD2</name>
<accession>B8JEW0</accession>
<protein>
    <submittedName>
        <fullName evidence="2">General secretion pathway protein-related protein</fullName>
    </submittedName>
</protein>
<dbReference type="KEGG" id="acp:A2cp1_2919"/>
<dbReference type="Pfam" id="PF13401">
    <property type="entry name" value="AAA_22"/>
    <property type="match status" value="1"/>
</dbReference>
<dbReference type="Proteomes" id="UP000007089">
    <property type="component" value="Chromosome"/>
</dbReference>
<dbReference type="InterPro" id="IPR027417">
    <property type="entry name" value="P-loop_NTPase"/>
</dbReference>
<dbReference type="EMBL" id="CP001359">
    <property type="protein sequence ID" value="ACL66256.1"/>
    <property type="molecule type" value="Genomic_DNA"/>
</dbReference>
<dbReference type="Gene3D" id="3.40.50.300">
    <property type="entry name" value="P-loop containing nucleotide triphosphate hydrolases"/>
    <property type="match status" value="1"/>
</dbReference>
<dbReference type="InterPro" id="IPR049945">
    <property type="entry name" value="AAA_22"/>
</dbReference>
<evidence type="ECO:0000313" key="2">
    <source>
        <dbReference type="EMBL" id="ACL66256.1"/>
    </source>
</evidence>
<dbReference type="AlphaFoldDB" id="B8JEW0"/>
<dbReference type="RefSeq" id="WP_012634000.1">
    <property type="nucleotide sequence ID" value="NC_011891.1"/>
</dbReference>